<evidence type="ECO:0000313" key="3">
    <source>
        <dbReference type="Proteomes" id="UP000011713"/>
    </source>
</evidence>
<accession>M4B1Z5</accession>
<reference evidence="3" key="1">
    <citation type="journal article" date="2010" name="Science">
        <title>Signatures of adaptation to obligate biotrophy in the Hyaloperonospora arabidopsidis genome.</title>
        <authorList>
            <person name="Baxter L."/>
            <person name="Tripathy S."/>
            <person name="Ishaque N."/>
            <person name="Boot N."/>
            <person name="Cabral A."/>
            <person name="Kemen E."/>
            <person name="Thines M."/>
            <person name="Ah-Fong A."/>
            <person name="Anderson R."/>
            <person name="Badejoko W."/>
            <person name="Bittner-Eddy P."/>
            <person name="Boore J.L."/>
            <person name="Chibucos M.C."/>
            <person name="Coates M."/>
            <person name="Dehal P."/>
            <person name="Delehaunty K."/>
            <person name="Dong S."/>
            <person name="Downton P."/>
            <person name="Dumas B."/>
            <person name="Fabro G."/>
            <person name="Fronick C."/>
            <person name="Fuerstenberg S.I."/>
            <person name="Fulton L."/>
            <person name="Gaulin E."/>
            <person name="Govers F."/>
            <person name="Hughes L."/>
            <person name="Humphray S."/>
            <person name="Jiang R.H."/>
            <person name="Judelson H."/>
            <person name="Kamoun S."/>
            <person name="Kyung K."/>
            <person name="Meijer H."/>
            <person name="Minx P."/>
            <person name="Morris P."/>
            <person name="Nelson J."/>
            <person name="Phuntumart V."/>
            <person name="Qutob D."/>
            <person name="Rehmany A."/>
            <person name="Rougon-Cardoso A."/>
            <person name="Ryden P."/>
            <person name="Torto-Alalibo T."/>
            <person name="Studholme D."/>
            <person name="Wang Y."/>
            <person name="Win J."/>
            <person name="Wood J."/>
            <person name="Clifton S.W."/>
            <person name="Rogers J."/>
            <person name="Van den Ackerveken G."/>
            <person name="Jones J.D."/>
            <person name="McDowell J.M."/>
            <person name="Beynon J."/>
            <person name="Tyler B.M."/>
        </authorList>
    </citation>
    <scope>NUCLEOTIDE SEQUENCE [LARGE SCALE GENOMIC DNA]</scope>
    <source>
        <strain evidence="3">Emoy2</strain>
    </source>
</reference>
<keyword evidence="3" id="KW-1185">Reference proteome</keyword>
<reference evidence="2" key="2">
    <citation type="submission" date="2015-06" db="UniProtKB">
        <authorList>
            <consortium name="EnsemblProtists"/>
        </authorList>
    </citation>
    <scope>IDENTIFICATION</scope>
    <source>
        <strain evidence="2">Emoy2</strain>
    </source>
</reference>
<dbReference type="AlphaFoldDB" id="M4B1Z5"/>
<feature type="region of interest" description="Disordered" evidence="1">
    <location>
        <begin position="78"/>
        <end position="98"/>
    </location>
</feature>
<organism evidence="2 3">
    <name type="scientific">Hyaloperonospora arabidopsidis (strain Emoy2)</name>
    <name type="common">Downy mildew agent</name>
    <name type="synonym">Peronospora arabidopsidis</name>
    <dbReference type="NCBI Taxonomy" id="559515"/>
    <lineage>
        <taxon>Eukaryota</taxon>
        <taxon>Sar</taxon>
        <taxon>Stramenopiles</taxon>
        <taxon>Oomycota</taxon>
        <taxon>Peronosporomycetes</taxon>
        <taxon>Peronosporales</taxon>
        <taxon>Peronosporaceae</taxon>
        <taxon>Hyaloperonospora</taxon>
    </lineage>
</organism>
<dbReference type="HOGENOM" id="CLU_051764_1_0_1"/>
<dbReference type="EnsemblProtists" id="HpaT800292">
    <property type="protein sequence ID" value="HpaP800292"/>
    <property type="gene ID" value="HpaG800292"/>
</dbReference>
<dbReference type="Proteomes" id="UP000011713">
    <property type="component" value="Unassembled WGS sequence"/>
</dbReference>
<name>M4B1Z5_HYAAE</name>
<protein>
    <submittedName>
        <fullName evidence="2">Uncharacterized protein</fullName>
    </submittedName>
</protein>
<dbReference type="eggNOG" id="ENOG502S3DU">
    <property type="taxonomic scope" value="Eukaryota"/>
</dbReference>
<evidence type="ECO:0000313" key="2">
    <source>
        <dbReference type="EnsemblProtists" id="HpaP800292"/>
    </source>
</evidence>
<sequence length="225" mass="24696">MSALRSSASKADVRLERKLRYELAKLKANGQLRLLYRTQYTKPVAGPTTTVSIVQTVAIHSVLVSELYTPTSIGGKRVGVQADPERDAQKRQRRTGNLAEGVPQIPMSFQTQGIHATSTDTGIGLCDKVASEVSPHGTVSSLARRATQEGVDVSAQAHEDLVLEVKQLRESFAHVQTALDQSVTERKQFRGKLDQVQRAHEQSSTELAQLREQMNHIGSIDSVDK</sequence>
<dbReference type="InParanoid" id="M4B1Z5"/>
<evidence type="ECO:0000256" key="1">
    <source>
        <dbReference type="SAM" id="MobiDB-lite"/>
    </source>
</evidence>
<dbReference type="EMBL" id="JH597777">
    <property type="status" value="NOT_ANNOTATED_CDS"/>
    <property type="molecule type" value="Genomic_DNA"/>
</dbReference>
<dbReference type="VEuPathDB" id="FungiDB:HpaG800292"/>
<proteinExistence type="predicted"/>